<evidence type="ECO:0000313" key="8">
    <source>
        <dbReference type="EMBL" id="CAG36258.1"/>
    </source>
</evidence>
<evidence type="ECO:0000259" key="7">
    <source>
        <dbReference type="Pfam" id="PF00482"/>
    </source>
</evidence>
<evidence type="ECO:0000256" key="1">
    <source>
        <dbReference type="ARBA" id="ARBA00004651"/>
    </source>
</evidence>
<keyword evidence="4 6" id="KW-1133">Transmembrane helix</keyword>
<dbReference type="eggNOG" id="COG4965">
    <property type="taxonomic scope" value="Bacteria"/>
</dbReference>
<accession>Q6AN16</accession>
<dbReference type="HOGENOM" id="CLU_064305_0_1_7"/>
<dbReference type="InterPro" id="IPR042094">
    <property type="entry name" value="T2SS_GspF_sf"/>
</dbReference>
<dbReference type="RefSeq" id="WP_011188770.1">
    <property type="nucleotide sequence ID" value="NC_006138.1"/>
</dbReference>
<dbReference type="OrthoDB" id="597333at2"/>
<reference evidence="9" key="1">
    <citation type="journal article" date="2004" name="Environ. Microbiol.">
        <title>The genome of Desulfotalea psychrophila, a sulfate-reducing bacterium from permanently cold Arctic sediments.</title>
        <authorList>
            <person name="Rabus R."/>
            <person name="Ruepp A."/>
            <person name="Frickey T."/>
            <person name="Rattei T."/>
            <person name="Fartmann B."/>
            <person name="Stark M."/>
            <person name="Bauer M."/>
            <person name="Zibat A."/>
            <person name="Lombardot T."/>
            <person name="Becker I."/>
            <person name="Amann J."/>
            <person name="Gellner K."/>
            <person name="Teeling H."/>
            <person name="Leuschner W.D."/>
            <person name="Gloeckner F.-O."/>
            <person name="Lupas A.N."/>
            <person name="Amann R."/>
            <person name="Klenk H.-P."/>
        </authorList>
    </citation>
    <scope>NUCLEOTIDE SEQUENCE [LARGE SCALE GENOMIC DNA]</scope>
    <source>
        <strain evidence="9">DSM 12343 / LSv54</strain>
    </source>
</reference>
<dbReference type="PANTHER" id="PTHR35007:SF1">
    <property type="entry name" value="PILUS ASSEMBLY PROTEIN"/>
    <property type="match status" value="1"/>
</dbReference>
<dbReference type="GO" id="GO:0005886">
    <property type="term" value="C:plasma membrane"/>
    <property type="evidence" value="ECO:0007669"/>
    <property type="project" value="UniProtKB-SubCell"/>
</dbReference>
<evidence type="ECO:0000256" key="2">
    <source>
        <dbReference type="ARBA" id="ARBA00022475"/>
    </source>
</evidence>
<dbReference type="KEGG" id="dps:DP1529"/>
<organism evidence="8 9">
    <name type="scientific">Desulfotalea psychrophila (strain LSv54 / DSM 12343)</name>
    <dbReference type="NCBI Taxonomy" id="177439"/>
    <lineage>
        <taxon>Bacteria</taxon>
        <taxon>Pseudomonadati</taxon>
        <taxon>Thermodesulfobacteriota</taxon>
        <taxon>Desulfobulbia</taxon>
        <taxon>Desulfobulbales</taxon>
        <taxon>Desulfocapsaceae</taxon>
        <taxon>Desulfotalea</taxon>
    </lineage>
</organism>
<protein>
    <submittedName>
        <fullName evidence="8">Related to TadB</fullName>
    </submittedName>
</protein>
<feature type="transmembrane region" description="Helical" evidence="6">
    <location>
        <begin position="258"/>
        <end position="278"/>
    </location>
</feature>
<feature type="domain" description="Type II secretion system protein GspF" evidence="7">
    <location>
        <begin position="150"/>
        <end position="273"/>
    </location>
</feature>
<dbReference type="AlphaFoldDB" id="Q6AN16"/>
<dbReference type="InterPro" id="IPR018076">
    <property type="entry name" value="T2SS_GspF_dom"/>
</dbReference>
<keyword evidence="5 6" id="KW-0472">Membrane</keyword>
<comment type="subcellular location">
    <subcellularLocation>
        <location evidence="1">Cell membrane</location>
        <topology evidence="1">Multi-pass membrane protein</topology>
    </subcellularLocation>
</comment>
<dbReference type="Gene3D" id="1.20.81.30">
    <property type="entry name" value="Type II secretion system (T2SS), domain F"/>
    <property type="match status" value="1"/>
</dbReference>
<keyword evidence="9" id="KW-1185">Reference proteome</keyword>
<name>Q6AN16_DESPS</name>
<proteinExistence type="predicted"/>
<evidence type="ECO:0000256" key="4">
    <source>
        <dbReference type="ARBA" id="ARBA00022989"/>
    </source>
</evidence>
<dbReference type="EMBL" id="CR522870">
    <property type="protein sequence ID" value="CAG36258.1"/>
    <property type="molecule type" value="Genomic_DNA"/>
</dbReference>
<keyword evidence="3 6" id="KW-0812">Transmembrane</keyword>
<feature type="transmembrane region" description="Helical" evidence="6">
    <location>
        <begin position="290"/>
        <end position="313"/>
    </location>
</feature>
<evidence type="ECO:0000313" key="9">
    <source>
        <dbReference type="Proteomes" id="UP000000602"/>
    </source>
</evidence>
<feature type="transmembrane region" description="Helical" evidence="6">
    <location>
        <begin position="85"/>
        <end position="107"/>
    </location>
</feature>
<evidence type="ECO:0000256" key="6">
    <source>
        <dbReference type="SAM" id="Phobius"/>
    </source>
</evidence>
<feature type="transmembrane region" description="Helical" evidence="6">
    <location>
        <begin position="113"/>
        <end position="132"/>
    </location>
</feature>
<dbReference type="PANTHER" id="PTHR35007">
    <property type="entry name" value="INTEGRAL MEMBRANE PROTEIN-RELATED"/>
    <property type="match status" value="1"/>
</dbReference>
<evidence type="ECO:0000256" key="3">
    <source>
        <dbReference type="ARBA" id="ARBA00022692"/>
    </source>
</evidence>
<dbReference type="Pfam" id="PF00482">
    <property type="entry name" value="T2SSF"/>
    <property type="match status" value="1"/>
</dbReference>
<sequence length="317" mass="35708">MELFLALTLFFLILIILQVSYSLIVRRDSRSIQMMVEKYSTPQEVRRDALNHNNLSNIKLFNEILLAIPPVKKLAELMQQGGVKILAGVFILSSLLFSAVAFLVSFFLLKNHIAVSVTAAAVALLLPFLWLLSKRRQRRINFEEHFPDALDLMGYAMKAGHSIMASLKMVSEEMPAPINEEFAIVVEEINFGKSIDSTLRNFAKRVDSTELRYFVTSVIVQRETGGNLVEILEKISAIIRKKFRFRERVRALSAEGKLSAIILVALPFCIALAVSVLNKEYVAILITDPIGPYLITGAVIMMSFGSFIIYKFVQLDM</sequence>
<dbReference type="STRING" id="177439.DP1529"/>
<gene>
    <name evidence="8" type="ordered locus">DP1529</name>
</gene>
<keyword evidence="2" id="KW-1003">Cell membrane</keyword>
<feature type="transmembrane region" description="Helical" evidence="6">
    <location>
        <begin position="6"/>
        <end position="25"/>
    </location>
</feature>
<dbReference type="Proteomes" id="UP000000602">
    <property type="component" value="Chromosome"/>
</dbReference>
<evidence type="ECO:0000256" key="5">
    <source>
        <dbReference type="ARBA" id="ARBA00023136"/>
    </source>
</evidence>